<feature type="domain" description="Phosphatidic acid phosphatase type 2/haloperoxidase" evidence="10">
    <location>
        <begin position="198"/>
        <end position="345"/>
    </location>
</feature>
<dbReference type="Proteomes" id="UP000095281">
    <property type="component" value="Unplaced"/>
</dbReference>
<keyword evidence="5" id="KW-0863">Zinc-finger</keyword>
<evidence type="ECO:0000256" key="3">
    <source>
        <dbReference type="ARBA" id="ARBA00022692"/>
    </source>
</evidence>
<evidence type="ECO:0000256" key="5">
    <source>
        <dbReference type="ARBA" id="ARBA00022771"/>
    </source>
</evidence>
<organism evidence="11 12">
    <name type="scientific">Meloidogyne hapla</name>
    <name type="common">Root-knot nematode worm</name>
    <dbReference type="NCBI Taxonomy" id="6305"/>
    <lineage>
        <taxon>Eukaryota</taxon>
        <taxon>Metazoa</taxon>
        <taxon>Ecdysozoa</taxon>
        <taxon>Nematoda</taxon>
        <taxon>Chromadorea</taxon>
        <taxon>Rhabditida</taxon>
        <taxon>Tylenchina</taxon>
        <taxon>Tylenchomorpha</taxon>
        <taxon>Tylenchoidea</taxon>
        <taxon>Meloidogynidae</taxon>
        <taxon>Meloidogyninae</taxon>
        <taxon>Meloidogyne</taxon>
    </lineage>
</organism>
<dbReference type="GO" id="GO:0005886">
    <property type="term" value="C:plasma membrane"/>
    <property type="evidence" value="ECO:0007669"/>
    <property type="project" value="TreeGrafter"/>
</dbReference>
<dbReference type="GO" id="GO:0007165">
    <property type="term" value="P:signal transduction"/>
    <property type="evidence" value="ECO:0007669"/>
    <property type="project" value="TreeGrafter"/>
</dbReference>
<comment type="similarity">
    <text evidence="2">Belongs to the PA-phosphatase related phosphoesterase family.</text>
</comment>
<keyword evidence="4" id="KW-0479">Metal-binding</keyword>
<evidence type="ECO:0000256" key="4">
    <source>
        <dbReference type="ARBA" id="ARBA00022723"/>
    </source>
</evidence>
<evidence type="ECO:0000313" key="11">
    <source>
        <dbReference type="Proteomes" id="UP000095281"/>
    </source>
</evidence>
<name>A0A1I8BLX4_MELHA</name>
<feature type="transmembrane region" description="Helical" evidence="9">
    <location>
        <begin position="141"/>
        <end position="162"/>
    </location>
</feature>
<dbReference type="InterPro" id="IPR043216">
    <property type="entry name" value="PAP-like"/>
</dbReference>
<protein>
    <submittedName>
        <fullName evidence="12">AcidPPc domain-containing protein</fullName>
    </submittedName>
</protein>
<dbReference type="GO" id="GO:0006644">
    <property type="term" value="P:phospholipid metabolic process"/>
    <property type="evidence" value="ECO:0007669"/>
    <property type="project" value="InterPro"/>
</dbReference>
<dbReference type="InterPro" id="IPR007588">
    <property type="entry name" value="Znf_FLYWCH"/>
</dbReference>
<evidence type="ECO:0000256" key="8">
    <source>
        <dbReference type="ARBA" id="ARBA00023136"/>
    </source>
</evidence>
<feature type="transmembrane region" description="Helical" evidence="9">
    <location>
        <begin position="169"/>
        <end position="186"/>
    </location>
</feature>
<reference evidence="12" key="1">
    <citation type="submission" date="2016-11" db="UniProtKB">
        <authorList>
            <consortium name="WormBaseParasite"/>
        </authorList>
    </citation>
    <scope>IDENTIFICATION</scope>
</reference>
<dbReference type="InterPro" id="IPR000326">
    <property type="entry name" value="PAP2/HPO"/>
</dbReference>
<feature type="transmembrane region" description="Helical" evidence="9">
    <location>
        <begin position="84"/>
        <end position="107"/>
    </location>
</feature>
<keyword evidence="11" id="KW-1185">Reference proteome</keyword>
<dbReference type="SMART" id="SM00014">
    <property type="entry name" value="acidPPc"/>
    <property type="match status" value="1"/>
</dbReference>
<dbReference type="Pfam" id="PF01569">
    <property type="entry name" value="PAP2"/>
    <property type="match status" value="1"/>
</dbReference>
<feature type="transmembrane region" description="Helical" evidence="9">
    <location>
        <begin position="295"/>
        <end position="317"/>
    </location>
</feature>
<dbReference type="AlphaFoldDB" id="A0A1I8BLX4"/>
<dbReference type="Gene3D" id="1.20.144.10">
    <property type="entry name" value="Phosphatidic acid phosphatase type 2/haloperoxidase"/>
    <property type="match status" value="1"/>
</dbReference>
<evidence type="ECO:0000256" key="2">
    <source>
        <dbReference type="ARBA" id="ARBA00008816"/>
    </source>
</evidence>
<evidence type="ECO:0000313" key="12">
    <source>
        <dbReference type="WBParaSite" id="MhA1_Contig332.frz3.gene5"/>
    </source>
</evidence>
<comment type="subcellular location">
    <subcellularLocation>
        <location evidence="1">Membrane</location>
        <topology evidence="1">Multi-pass membrane protein</topology>
    </subcellularLocation>
</comment>
<evidence type="ECO:0000256" key="7">
    <source>
        <dbReference type="ARBA" id="ARBA00022989"/>
    </source>
</evidence>
<dbReference type="WBParaSite" id="MhA1_Contig332.frz3.gene5">
    <property type="protein sequence ID" value="MhA1_Contig332.frz3.gene5"/>
    <property type="gene ID" value="MhA1_Contig332.frz3.gene5"/>
</dbReference>
<proteinExistence type="inferred from homology"/>
<evidence type="ECO:0000259" key="10">
    <source>
        <dbReference type="SMART" id="SM00014"/>
    </source>
</evidence>
<dbReference type="PANTHER" id="PTHR10165">
    <property type="entry name" value="LIPID PHOSPHATE PHOSPHATASE"/>
    <property type="match status" value="1"/>
</dbReference>
<feature type="transmembrane region" description="Helical" evidence="9">
    <location>
        <begin position="198"/>
        <end position="219"/>
    </location>
</feature>
<feature type="transmembrane region" description="Helical" evidence="9">
    <location>
        <begin position="264"/>
        <end position="283"/>
    </location>
</feature>
<dbReference type="GO" id="GO:0008270">
    <property type="term" value="F:zinc ion binding"/>
    <property type="evidence" value="ECO:0007669"/>
    <property type="project" value="UniProtKB-KW"/>
</dbReference>
<dbReference type="OMA" id="IICFVEA"/>
<evidence type="ECO:0000256" key="1">
    <source>
        <dbReference type="ARBA" id="ARBA00004141"/>
    </source>
</evidence>
<keyword evidence="7 9" id="KW-1133">Transmembrane helix</keyword>
<dbReference type="Pfam" id="PF04500">
    <property type="entry name" value="FLYWCH"/>
    <property type="match status" value="1"/>
</dbReference>
<dbReference type="SUPFAM" id="SSF48317">
    <property type="entry name" value="Acid phosphatase/Vanadium-dependent haloperoxidase"/>
    <property type="match status" value="1"/>
</dbReference>
<dbReference type="GO" id="GO:0008195">
    <property type="term" value="F:phosphatidate phosphatase activity"/>
    <property type="evidence" value="ECO:0007669"/>
    <property type="project" value="TreeGrafter"/>
</dbReference>
<dbReference type="Gene3D" id="2.20.25.240">
    <property type="match status" value="1"/>
</dbReference>
<sequence>MLLHKSRKDCEKYSHNGFCYVKDRESSDGEIIFWRCDEKGRGCKGRIAVQQQHIPWGRLTFTGRFIFIEENVHRGSIAPIRLSFLVKCVFFMALDISLYFVGTISSYRLLAWALFTPTERGFYCDDVSIREEFKENTVPTLTLLAITLAGPFFIIVFANFIIKMKQKEIQLGGMLFPLNFIIFFVKTSETFNRSTFVYLDYILAFWLSTLTIDIIKCYVGRTRPNFIAMCAPVEYNNVCVENPEAFVPVAHCTTSWKKSRNSKLSFPSGHAAISVFSTLFLFFYLRGLQKRSSDFILKLLYVIVSSIFISFTIYCCISRVTDCWHYPTDVLGGVCLGALLFHLLLHKYYKTYPL</sequence>
<dbReference type="GO" id="GO:0046839">
    <property type="term" value="P:phospholipid dephosphorylation"/>
    <property type="evidence" value="ECO:0007669"/>
    <property type="project" value="TreeGrafter"/>
</dbReference>
<dbReference type="PANTHER" id="PTHR10165:SF174">
    <property type="entry name" value="PHOSPHATIDIC ACID PHOSPHATASE TYPE 2_HALOPEROXIDASE DOMAIN-CONTAINING PROTEIN"/>
    <property type="match status" value="1"/>
</dbReference>
<feature type="transmembrane region" description="Helical" evidence="9">
    <location>
        <begin position="329"/>
        <end position="349"/>
    </location>
</feature>
<evidence type="ECO:0000256" key="6">
    <source>
        <dbReference type="ARBA" id="ARBA00022833"/>
    </source>
</evidence>
<dbReference type="InterPro" id="IPR036938">
    <property type="entry name" value="PAP2/HPO_sf"/>
</dbReference>
<evidence type="ECO:0000256" key="9">
    <source>
        <dbReference type="SAM" id="Phobius"/>
    </source>
</evidence>
<keyword evidence="8 9" id="KW-0472">Membrane</keyword>
<accession>A0A1I8BLX4</accession>
<keyword evidence="6" id="KW-0862">Zinc</keyword>
<keyword evidence="3 9" id="KW-0812">Transmembrane</keyword>